<keyword evidence="4" id="KW-1185">Reference proteome</keyword>
<dbReference type="RefSeq" id="WP_222876612.1">
    <property type="nucleotide sequence ID" value="NZ_AP023361.1"/>
</dbReference>
<feature type="domain" description="DUF1468" evidence="2">
    <location>
        <begin position="10"/>
        <end position="145"/>
    </location>
</feature>
<organism evidence="3 4">
    <name type="scientific">Terrihabitans soli</name>
    <dbReference type="NCBI Taxonomy" id="708113"/>
    <lineage>
        <taxon>Bacteria</taxon>
        <taxon>Pseudomonadati</taxon>
        <taxon>Pseudomonadota</taxon>
        <taxon>Alphaproteobacteria</taxon>
        <taxon>Hyphomicrobiales</taxon>
        <taxon>Terrihabitans</taxon>
    </lineage>
</organism>
<evidence type="ECO:0000256" key="1">
    <source>
        <dbReference type="SAM" id="Phobius"/>
    </source>
</evidence>
<dbReference type="Proteomes" id="UP000515317">
    <property type="component" value="Chromosome"/>
</dbReference>
<gene>
    <name evidence="3" type="ORF">IZ6_06780</name>
</gene>
<evidence type="ECO:0000259" key="2">
    <source>
        <dbReference type="Pfam" id="PF07331"/>
    </source>
</evidence>
<accession>A0A6S6QFR9</accession>
<feature type="transmembrane region" description="Helical" evidence="1">
    <location>
        <begin position="6"/>
        <end position="22"/>
    </location>
</feature>
<reference evidence="3 4" key="1">
    <citation type="submission" date="2020-08" db="EMBL/GenBank/DDBJ databases">
        <title>Genome sequence of Rhizobiales bacterium strain IZ6.</title>
        <authorList>
            <person name="Nakai R."/>
            <person name="Naganuma T."/>
        </authorList>
    </citation>
    <scope>NUCLEOTIDE SEQUENCE [LARGE SCALE GENOMIC DNA]</scope>
    <source>
        <strain evidence="3 4">IZ6</strain>
    </source>
</reference>
<dbReference type="InterPro" id="IPR009936">
    <property type="entry name" value="DUF1468"/>
</dbReference>
<protein>
    <recommendedName>
        <fullName evidence="2">DUF1468 domain-containing protein</fullName>
    </recommendedName>
</protein>
<feature type="transmembrane region" description="Helical" evidence="1">
    <location>
        <begin position="42"/>
        <end position="60"/>
    </location>
</feature>
<dbReference type="EMBL" id="AP023361">
    <property type="protein sequence ID" value="BCJ89943.1"/>
    <property type="molecule type" value="Genomic_DNA"/>
</dbReference>
<keyword evidence="1" id="KW-0812">Transmembrane</keyword>
<name>A0A6S6QFR9_9HYPH</name>
<keyword evidence="1" id="KW-1133">Transmembrane helix</keyword>
<dbReference type="KEGG" id="tso:IZ6_06780"/>
<feature type="transmembrane region" description="Helical" evidence="1">
    <location>
        <begin position="80"/>
        <end position="111"/>
    </location>
</feature>
<dbReference type="AlphaFoldDB" id="A0A6S6QFR9"/>
<feature type="transmembrane region" description="Helical" evidence="1">
    <location>
        <begin position="118"/>
        <end position="140"/>
    </location>
</feature>
<dbReference type="Pfam" id="PF07331">
    <property type="entry name" value="TctB"/>
    <property type="match status" value="1"/>
</dbReference>
<proteinExistence type="predicted"/>
<sequence length="151" mass="16513">MTRLMQIAPAIIMAALSALVIFETRHLSYWSDYSPGPAFAPWWIAFIGLLLSALLVFQAFRGTDVWEDAGTTRPGFARAAATFVSLLVFLFLIPYLGLVITSVLVALVIMLAILRRAIVPSIVSALAAGGTIYGIFFWWLQIHLPTGPLGF</sequence>
<evidence type="ECO:0000313" key="3">
    <source>
        <dbReference type="EMBL" id="BCJ89943.1"/>
    </source>
</evidence>
<keyword evidence="1" id="KW-0472">Membrane</keyword>
<evidence type="ECO:0000313" key="4">
    <source>
        <dbReference type="Proteomes" id="UP000515317"/>
    </source>
</evidence>